<accession>A0ABU5V8J9</accession>
<dbReference type="RefSeq" id="WP_323439795.1">
    <property type="nucleotide sequence ID" value="NZ_JAYFUH010000263.1"/>
</dbReference>
<dbReference type="InterPro" id="IPR019734">
    <property type="entry name" value="TPR_rpt"/>
</dbReference>
<dbReference type="InterPro" id="IPR011990">
    <property type="entry name" value="TPR-like_helical_dom_sf"/>
</dbReference>
<proteinExistence type="predicted"/>
<feature type="chain" id="PRO_5045608515" evidence="1">
    <location>
        <begin position="16"/>
        <end position="491"/>
    </location>
</feature>
<feature type="signal peptide" evidence="1">
    <location>
        <begin position="1"/>
        <end position="15"/>
    </location>
</feature>
<keyword evidence="1" id="KW-0732">Signal</keyword>
<keyword evidence="3" id="KW-1185">Reference proteome</keyword>
<dbReference type="SUPFAM" id="SSF48452">
    <property type="entry name" value="TPR-like"/>
    <property type="match status" value="1"/>
</dbReference>
<name>A0ABU5V8J9_9GAMM</name>
<evidence type="ECO:0000313" key="3">
    <source>
        <dbReference type="Proteomes" id="UP001301653"/>
    </source>
</evidence>
<organism evidence="2 3">
    <name type="scientific">Stenotrophomonas capsici</name>
    <dbReference type="NCBI Taxonomy" id="3110230"/>
    <lineage>
        <taxon>Bacteria</taxon>
        <taxon>Pseudomonadati</taxon>
        <taxon>Pseudomonadota</taxon>
        <taxon>Gammaproteobacteria</taxon>
        <taxon>Lysobacterales</taxon>
        <taxon>Lysobacteraceae</taxon>
        <taxon>Stenotrophomonas</taxon>
    </lineage>
</organism>
<comment type="caution">
    <text evidence="2">The sequence shown here is derived from an EMBL/GenBank/DDBJ whole genome shotgun (WGS) entry which is preliminary data.</text>
</comment>
<gene>
    <name evidence="2" type="ORF">VA603_19235</name>
</gene>
<evidence type="ECO:0000313" key="2">
    <source>
        <dbReference type="EMBL" id="MEA5669671.1"/>
    </source>
</evidence>
<reference evidence="2 3" key="1">
    <citation type="submission" date="2023-12" db="EMBL/GenBank/DDBJ databases">
        <title>Stenotrophomonas guangdongensis sp. nov., isolated from wilted pepper plants (Capsicum annuum).</title>
        <authorList>
            <person name="Qiu M."/>
            <person name="Li Y."/>
            <person name="Liu Q."/>
            <person name="Zhang X."/>
            <person name="Huang Y."/>
            <person name="Guo R."/>
            <person name="Hu M."/>
            <person name="Zhou J."/>
            <person name="Zhou X."/>
        </authorList>
    </citation>
    <scope>NUCLEOTIDE SEQUENCE [LARGE SCALE GENOMIC DNA]</scope>
    <source>
        <strain evidence="2 3">MH1</strain>
    </source>
</reference>
<evidence type="ECO:0000256" key="1">
    <source>
        <dbReference type="SAM" id="SignalP"/>
    </source>
</evidence>
<dbReference type="Proteomes" id="UP001301653">
    <property type="component" value="Unassembled WGS sequence"/>
</dbReference>
<sequence>MLAVLFGCVSGTAIAAPAADVFYRQRVAEALAIAADEPGSRADALLDRLLADPDYAGLPPAERNRLLSRAALVAWQNDRLDVASQRYAELARLDSDNPDDWYRMTGVAMQKDDMDGAAEAMTEFAARWPEYLDNTRPELLFMLATHGDTRSPARIGFQQALFDANWKGGSSNTPGAIWFRLARARLEQGDTEAARAVVQRIQEPEFLISMRADKRFDPVFNRDRPRFDVALAVDRQIALLRTRTQVFPDRLEPLLHLSSALLLAGRNEDAIALSDAAVARIAAASTDKPAFSDMDQQVWLMNNKAIALRRMGRTEEAIAEMRRASQLSENGEENISQVLNLGEFECANGNAAEAIRVVAAAPLANLSNYGKAVAAHVRHCAALQQDNSRQQKKALKELHALRDDAPMPYLDALIQVEPEQALAFMRQLLAQPDRRNDVLDWAQDCLQSPLLPGEQVPQQRQDAFLARADVRAAIESVGRIERYPLYCRQSR</sequence>
<dbReference type="Gene3D" id="1.25.40.10">
    <property type="entry name" value="Tetratricopeptide repeat domain"/>
    <property type="match status" value="2"/>
</dbReference>
<dbReference type="EMBL" id="JAYFUH010000263">
    <property type="protein sequence ID" value="MEA5669671.1"/>
    <property type="molecule type" value="Genomic_DNA"/>
</dbReference>
<dbReference type="Pfam" id="PF13181">
    <property type="entry name" value="TPR_8"/>
    <property type="match status" value="1"/>
</dbReference>
<protein>
    <submittedName>
        <fullName evidence="2">Uncharacterized protein</fullName>
    </submittedName>
</protein>